<keyword evidence="2" id="KW-1185">Reference proteome</keyword>
<proteinExistence type="predicted"/>
<evidence type="ECO:0000313" key="1">
    <source>
        <dbReference type="EMBL" id="WVZ09371.1"/>
    </source>
</evidence>
<name>A0AAQ3NGJ8_VIGMU</name>
<protein>
    <submittedName>
        <fullName evidence="1">Uncharacterized protein</fullName>
    </submittedName>
</protein>
<dbReference type="Proteomes" id="UP001374535">
    <property type="component" value="Chromosome 5"/>
</dbReference>
<dbReference type="AlphaFoldDB" id="A0AAQ3NGJ8"/>
<gene>
    <name evidence="1" type="ORF">V8G54_013901</name>
</gene>
<sequence>MAIWVFTVQVKVDDDNGIVCGNKLGVFVIRGEERQGASFLFFRYVILKYVIFNDVAVLLKITYLPTSRVRVRNKLALEEGLPAWAANWILCVFYSQASTTTTMMLDDGGEDSRLVSSGALLVIFCLQVDDEDAREMVTPQWRFGERLPFLSGDVDDELVRSGAIHNSVDEIYDGSDGGWRRFRSLVAAMEALQICVFGGDDEDANLFELSCHPTPYLSSSRTHGRREPLFRIHIRKSYQHSNSLSSRIHDRREHLSYIHGQKCYQYSNPSYSRIHDQREPPSCISGVLPAPPESRAAPPKRPYYPIRAPCCGGPWWSRWWVMVLSRVVASGVIR</sequence>
<dbReference type="EMBL" id="CP144696">
    <property type="protein sequence ID" value="WVZ09371.1"/>
    <property type="molecule type" value="Genomic_DNA"/>
</dbReference>
<accession>A0AAQ3NGJ8</accession>
<organism evidence="1 2">
    <name type="scientific">Vigna mungo</name>
    <name type="common">Black gram</name>
    <name type="synonym">Phaseolus mungo</name>
    <dbReference type="NCBI Taxonomy" id="3915"/>
    <lineage>
        <taxon>Eukaryota</taxon>
        <taxon>Viridiplantae</taxon>
        <taxon>Streptophyta</taxon>
        <taxon>Embryophyta</taxon>
        <taxon>Tracheophyta</taxon>
        <taxon>Spermatophyta</taxon>
        <taxon>Magnoliopsida</taxon>
        <taxon>eudicotyledons</taxon>
        <taxon>Gunneridae</taxon>
        <taxon>Pentapetalae</taxon>
        <taxon>rosids</taxon>
        <taxon>fabids</taxon>
        <taxon>Fabales</taxon>
        <taxon>Fabaceae</taxon>
        <taxon>Papilionoideae</taxon>
        <taxon>50 kb inversion clade</taxon>
        <taxon>NPAAA clade</taxon>
        <taxon>indigoferoid/millettioid clade</taxon>
        <taxon>Phaseoleae</taxon>
        <taxon>Vigna</taxon>
    </lineage>
</organism>
<reference evidence="1 2" key="1">
    <citation type="journal article" date="2023" name="Life. Sci Alliance">
        <title>Evolutionary insights into 3D genome organization and epigenetic landscape of Vigna mungo.</title>
        <authorList>
            <person name="Junaid A."/>
            <person name="Singh B."/>
            <person name="Bhatia S."/>
        </authorList>
    </citation>
    <scope>NUCLEOTIDE SEQUENCE [LARGE SCALE GENOMIC DNA]</scope>
    <source>
        <strain evidence="1">Urdbean</strain>
    </source>
</reference>
<evidence type="ECO:0000313" key="2">
    <source>
        <dbReference type="Proteomes" id="UP001374535"/>
    </source>
</evidence>